<dbReference type="InterPro" id="IPR044152">
    <property type="entry name" value="YqjM-like"/>
</dbReference>
<dbReference type="Proteomes" id="UP000236959">
    <property type="component" value="Unassembled WGS sequence"/>
</dbReference>
<dbReference type="EMBL" id="PPCN01000014">
    <property type="protein sequence ID" value="POF28434.1"/>
    <property type="molecule type" value="Genomic_DNA"/>
</dbReference>
<name>A0A2S3UL48_9HYPH</name>
<dbReference type="GO" id="GO:0003959">
    <property type="term" value="F:NADPH dehydrogenase activity"/>
    <property type="evidence" value="ECO:0007669"/>
    <property type="project" value="InterPro"/>
</dbReference>
<dbReference type="OrthoDB" id="9784632at2"/>
<dbReference type="Pfam" id="PF01494">
    <property type="entry name" value="FAD_binding_3"/>
    <property type="match status" value="1"/>
</dbReference>
<dbReference type="GO" id="GO:0010181">
    <property type="term" value="F:FMN binding"/>
    <property type="evidence" value="ECO:0007669"/>
    <property type="project" value="InterPro"/>
</dbReference>
<keyword evidence="4" id="KW-1185">Reference proteome</keyword>
<reference evidence="3 4" key="1">
    <citation type="submission" date="2018-01" db="EMBL/GenBank/DDBJ databases">
        <title>Genomic Encyclopedia of Archaeal and Bacterial Type Strains, Phase II (KMG-II): from individual species to whole genera.</title>
        <authorList>
            <person name="Goeker M."/>
        </authorList>
    </citation>
    <scope>NUCLEOTIDE SEQUENCE [LARGE SCALE GENOMIC DNA]</scope>
    <source>
        <strain evidence="3 4">DSM 17023</strain>
    </source>
</reference>
<accession>A0A2S3UL48</accession>
<keyword evidence="3" id="KW-0560">Oxidoreductase</keyword>
<evidence type="ECO:0000313" key="3">
    <source>
        <dbReference type="EMBL" id="POF28434.1"/>
    </source>
</evidence>
<evidence type="ECO:0000259" key="2">
    <source>
        <dbReference type="Pfam" id="PF01494"/>
    </source>
</evidence>
<dbReference type="InterPro" id="IPR013785">
    <property type="entry name" value="Aldolase_TIM"/>
</dbReference>
<dbReference type="GO" id="GO:0004497">
    <property type="term" value="F:monooxygenase activity"/>
    <property type="evidence" value="ECO:0007669"/>
    <property type="project" value="UniProtKB-KW"/>
</dbReference>
<dbReference type="Gene3D" id="3.50.50.60">
    <property type="entry name" value="FAD/NAD(P)-binding domain"/>
    <property type="match status" value="1"/>
</dbReference>
<organism evidence="3 4">
    <name type="scientific">Roseibium marinum</name>
    <dbReference type="NCBI Taxonomy" id="281252"/>
    <lineage>
        <taxon>Bacteria</taxon>
        <taxon>Pseudomonadati</taxon>
        <taxon>Pseudomonadota</taxon>
        <taxon>Alphaproteobacteria</taxon>
        <taxon>Hyphomicrobiales</taxon>
        <taxon>Stappiaceae</taxon>
        <taxon>Roseibium</taxon>
    </lineage>
</organism>
<evidence type="ECO:0000313" key="4">
    <source>
        <dbReference type="Proteomes" id="UP000236959"/>
    </source>
</evidence>
<feature type="domain" description="FAD-binding" evidence="2">
    <location>
        <begin position="5"/>
        <end position="319"/>
    </location>
</feature>
<dbReference type="PANTHER" id="PTHR43303">
    <property type="entry name" value="NADPH DEHYDROGENASE C23G7.10C-RELATED"/>
    <property type="match status" value="1"/>
</dbReference>
<dbReference type="NCBIfam" id="NF006101">
    <property type="entry name" value="PRK08255.1"/>
    <property type="match status" value="1"/>
</dbReference>
<dbReference type="PANTHER" id="PTHR43303:SF3">
    <property type="entry name" value="BLR3436 PROTEIN"/>
    <property type="match status" value="1"/>
</dbReference>
<dbReference type="CDD" id="cd02932">
    <property type="entry name" value="OYE_YqiM_FMN"/>
    <property type="match status" value="1"/>
</dbReference>
<dbReference type="InterPro" id="IPR002938">
    <property type="entry name" value="FAD-bd"/>
</dbReference>
<dbReference type="Gene3D" id="3.20.20.70">
    <property type="entry name" value="Aldolase class I"/>
    <property type="match status" value="1"/>
</dbReference>
<dbReference type="AlphaFoldDB" id="A0A2S3UL48"/>
<dbReference type="RefSeq" id="WP_103225039.1">
    <property type="nucleotide sequence ID" value="NZ_PPCN01000014.1"/>
</dbReference>
<dbReference type="InterPro" id="IPR036188">
    <property type="entry name" value="FAD/NAD-bd_sf"/>
</dbReference>
<dbReference type="Pfam" id="PF00724">
    <property type="entry name" value="Oxidored_FMN"/>
    <property type="match status" value="1"/>
</dbReference>
<evidence type="ECO:0000259" key="1">
    <source>
        <dbReference type="Pfam" id="PF00724"/>
    </source>
</evidence>
<dbReference type="Gene3D" id="3.30.9.20">
    <property type="match status" value="1"/>
</dbReference>
<gene>
    <name evidence="3" type="ORF">CLV41_114105</name>
</gene>
<dbReference type="GO" id="GO:0050661">
    <property type="term" value="F:NADP binding"/>
    <property type="evidence" value="ECO:0007669"/>
    <property type="project" value="InterPro"/>
</dbReference>
<dbReference type="InterPro" id="IPR001155">
    <property type="entry name" value="OxRdtase_FMN_N"/>
</dbReference>
<comment type="caution">
    <text evidence="3">The sequence shown here is derived from an EMBL/GenBank/DDBJ whole genome shotgun (WGS) entry which is preliminary data.</text>
</comment>
<proteinExistence type="predicted"/>
<dbReference type="SUPFAM" id="SSF51905">
    <property type="entry name" value="FAD/NAD(P)-binding domain"/>
    <property type="match status" value="1"/>
</dbReference>
<dbReference type="GO" id="GO:0071949">
    <property type="term" value="F:FAD binding"/>
    <property type="evidence" value="ECO:0007669"/>
    <property type="project" value="InterPro"/>
</dbReference>
<feature type="domain" description="NADH:flavin oxidoreductase/NADH oxidase N-terminal" evidence="1">
    <location>
        <begin position="396"/>
        <end position="725"/>
    </location>
</feature>
<sequence length="764" mass="85546">MRIACLGGGPAGLYFAISMKLRDPSHEIDVIERNRADDTFGWGVVLSEETLQNLAANDPVSAKAIGENFAYWDDIALHLRGERLVSTGHGFCGIGRMKLLALLQARARELGVNLKFETEAESAEDYRRDYDLVVASDGLNSRTRTLYADTFKPDIDRRLCQFVWLGTHQTFADAFTFIFEETEHGWVWAHAYQFDADTATFIVECTQQTFDAFGFGEMSQQDSIRTCEEIFKDHLGGHSLMTNAKHIRGSAWIRFPRVLCEKWSHENVVLLGDAAATAHFSIGSGTKLALESAMSLANLLHEEPDRASAFARYEAERRLEVLRLQSAARNSLEWFEHVERYLHLDPVQFNYSMLTRSQRISHENLRLRDPDWLESAERWFMDQAGVSADKPVRPPMFAPFKLRGMELKNRIVVSPMAQYKAIEGAPTDWHLIHYGERAKGGAGLVFTEMTCVSAEGRITPGCPGLYAPEHEAAWRRLTDFVHSETDAKICCQIGHSGRKGSTRIGWEGMDQPLPDGNWELVSASAAPWSDRNAVPRAITQTEMDAIRDEFTAAAKMAERAGFDMIELHAAHGYLLSSFISPLSNIRQDAYGGSLENRMRWPLEVFTAMRAVWPEDKPMSVRISANDWVGDEGVTPDEAVEIARLFRAAGVDLVDVSAGQTSIAAKPVYGRMFQTPFSDRIRNEAGLPTMAVGNIYEADHANSILMAGRADLVAVGRPHLADPYWSLHEAARIGDRAASDWPLPYLAGRDQLWRLSDRDAETLRA</sequence>
<dbReference type="SUPFAM" id="SSF51395">
    <property type="entry name" value="FMN-linked oxidoreductases"/>
    <property type="match status" value="1"/>
</dbReference>
<protein>
    <submittedName>
        <fullName evidence="3">Anthraniloyl-CoA monooxygenase</fullName>
    </submittedName>
</protein>
<keyword evidence="3" id="KW-0503">Monooxygenase</keyword>